<name>A0AC60P202_IXOPE</name>
<keyword evidence="2" id="KW-1185">Reference proteome</keyword>
<protein>
    <submittedName>
        <fullName evidence="1">Uncharacterized protein</fullName>
    </submittedName>
</protein>
<sequence>MEAKDEESDALLEKVRRNSASMTAKKILKEDLDLHYTKFFARSTADYILQRLEKEVEYFTGELLKIQVYGKWHSIPRKQVSYGDPGTSYRFSGTCLPAKQWTPLLLRLRDLVSQFAGHHFNFVLINRYNDGSDHIGEHRDDEKDLDQSAPIASLSLGQARDFVLKHGDARRKVRHVDPVKISLEHGSLLLMNPPTNRYWYHSLPPRKSALGVRVNLTFRCLLTGT</sequence>
<comment type="caution">
    <text evidence="1">The sequence shown here is derived from an EMBL/GenBank/DDBJ whole genome shotgun (WGS) entry which is preliminary data.</text>
</comment>
<accession>A0AC60P202</accession>
<proteinExistence type="predicted"/>
<dbReference type="Proteomes" id="UP000805193">
    <property type="component" value="Unassembled WGS sequence"/>
</dbReference>
<dbReference type="EMBL" id="JABSTQ010011280">
    <property type="protein sequence ID" value="KAG0413234.1"/>
    <property type="molecule type" value="Genomic_DNA"/>
</dbReference>
<gene>
    <name evidence="1" type="ORF">HPB47_009625</name>
</gene>
<reference evidence="1 2" key="1">
    <citation type="journal article" date="2020" name="Cell">
        <title>Large-Scale Comparative Analyses of Tick Genomes Elucidate Their Genetic Diversity and Vector Capacities.</title>
        <authorList>
            <consortium name="Tick Genome and Microbiome Consortium (TIGMIC)"/>
            <person name="Jia N."/>
            <person name="Wang J."/>
            <person name="Shi W."/>
            <person name="Du L."/>
            <person name="Sun Y."/>
            <person name="Zhan W."/>
            <person name="Jiang J.F."/>
            <person name="Wang Q."/>
            <person name="Zhang B."/>
            <person name="Ji P."/>
            <person name="Bell-Sakyi L."/>
            <person name="Cui X.M."/>
            <person name="Yuan T.T."/>
            <person name="Jiang B.G."/>
            <person name="Yang W.F."/>
            <person name="Lam T.T."/>
            <person name="Chang Q.C."/>
            <person name="Ding S.J."/>
            <person name="Wang X.J."/>
            <person name="Zhu J.G."/>
            <person name="Ruan X.D."/>
            <person name="Zhao L."/>
            <person name="Wei J.T."/>
            <person name="Ye R.Z."/>
            <person name="Que T.C."/>
            <person name="Du C.H."/>
            <person name="Zhou Y.H."/>
            <person name="Cheng J.X."/>
            <person name="Dai P.F."/>
            <person name="Guo W.B."/>
            <person name="Han X.H."/>
            <person name="Huang E.J."/>
            <person name="Li L.F."/>
            <person name="Wei W."/>
            <person name="Gao Y.C."/>
            <person name="Liu J.Z."/>
            <person name="Shao H.Z."/>
            <person name="Wang X."/>
            <person name="Wang C.C."/>
            <person name="Yang T.C."/>
            <person name="Huo Q.B."/>
            <person name="Li W."/>
            <person name="Chen H.Y."/>
            <person name="Chen S.E."/>
            <person name="Zhou L.G."/>
            <person name="Ni X.B."/>
            <person name="Tian J.H."/>
            <person name="Sheng Y."/>
            <person name="Liu T."/>
            <person name="Pan Y.S."/>
            <person name="Xia L.Y."/>
            <person name="Li J."/>
            <person name="Zhao F."/>
            <person name="Cao W.C."/>
        </authorList>
    </citation>
    <scope>NUCLEOTIDE SEQUENCE [LARGE SCALE GENOMIC DNA]</scope>
    <source>
        <strain evidence="1">Iper-2018</strain>
    </source>
</reference>
<organism evidence="1 2">
    <name type="scientific">Ixodes persulcatus</name>
    <name type="common">Taiga tick</name>
    <dbReference type="NCBI Taxonomy" id="34615"/>
    <lineage>
        <taxon>Eukaryota</taxon>
        <taxon>Metazoa</taxon>
        <taxon>Ecdysozoa</taxon>
        <taxon>Arthropoda</taxon>
        <taxon>Chelicerata</taxon>
        <taxon>Arachnida</taxon>
        <taxon>Acari</taxon>
        <taxon>Parasitiformes</taxon>
        <taxon>Ixodida</taxon>
        <taxon>Ixodoidea</taxon>
        <taxon>Ixodidae</taxon>
        <taxon>Ixodinae</taxon>
        <taxon>Ixodes</taxon>
    </lineage>
</organism>
<evidence type="ECO:0000313" key="2">
    <source>
        <dbReference type="Proteomes" id="UP000805193"/>
    </source>
</evidence>
<evidence type="ECO:0000313" key="1">
    <source>
        <dbReference type="EMBL" id="KAG0413234.1"/>
    </source>
</evidence>